<dbReference type="HOGENOM" id="CLU_2287759_0_0_6"/>
<dbReference type="PATRIC" id="fig|1006551.4.peg.173"/>
<proteinExistence type="predicted"/>
<dbReference type="Proteomes" id="UP000007843">
    <property type="component" value="Chromosome"/>
</dbReference>
<sequence>MRKYAFIALACTLTLALASILYICFNSHDAFSCKSQYDLTEEINENVLRSQGLLSAEFSNHHLIINLEGLLTSAGDKYIVSRTLSITLKKKRRCRASFLYC</sequence>
<protein>
    <submittedName>
        <fullName evidence="1">Uncharacterized protein</fullName>
    </submittedName>
</protein>
<dbReference type="RefSeq" id="WP_014226562.1">
    <property type="nucleotide sequence ID" value="NC_016612.1"/>
</dbReference>
<dbReference type="EMBL" id="CP003218">
    <property type="protein sequence ID" value="AEX01921.1"/>
    <property type="molecule type" value="Genomic_DNA"/>
</dbReference>
<dbReference type="AlphaFoldDB" id="A0A0H3H2T6"/>
<reference evidence="1 2" key="1">
    <citation type="journal article" date="2012" name="J. Bacteriol.">
        <title>Complete genome sequence of Klebsiella oxytoca KCTC 1686, used in production of 2,3-butanediol.</title>
        <authorList>
            <person name="Shin S.H."/>
            <person name="Kim S."/>
            <person name="Kim J.Y."/>
            <person name="Lee S."/>
            <person name="Um Y."/>
            <person name="Oh M.K."/>
            <person name="Kim Y.R."/>
            <person name="Lee J."/>
            <person name="Yang K.S."/>
        </authorList>
    </citation>
    <scope>NUCLEOTIDE SEQUENCE [LARGE SCALE GENOMIC DNA]</scope>
    <source>
        <strain evidence="2">ATCC 8724 / DSM 4798 / JCM 20051 / NBRC 3318 / NRRL B-199 / KCTC 1686</strain>
    </source>
</reference>
<name>A0A0H3H2T6_KLEM8</name>
<gene>
    <name evidence="1" type="ordered locus">KOX_00880</name>
</gene>
<evidence type="ECO:0000313" key="1">
    <source>
        <dbReference type="EMBL" id="AEX01921.1"/>
    </source>
</evidence>
<evidence type="ECO:0000313" key="2">
    <source>
        <dbReference type="Proteomes" id="UP000007843"/>
    </source>
</evidence>
<dbReference type="KEGG" id="kox:KOX_00880"/>
<organism evidence="1 2">
    <name type="scientific">Klebsiella michiganensis (strain ATCC 8724 / DSM 4798 / JCM 20051 / NBRC 3318 / NRRL B-199 / KCTC 1686 / BUCSAV 143 / CCM 1901)</name>
    <dbReference type="NCBI Taxonomy" id="1006551"/>
    <lineage>
        <taxon>Bacteria</taxon>
        <taxon>Pseudomonadati</taxon>
        <taxon>Pseudomonadota</taxon>
        <taxon>Gammaproteobacteria</taxon>
        <taxon>Enterobacterales</taxon>
        <taxon>Enterobacteriaceae</taxon>
        <taxon>Klebsiella/Raoultella group</taxon>
        <taxon>Klebsiella</taxon>
    </lineage>
</organism>
<accession>A0A0H3H2T6</accession>